<reference evidence="1" key="1">
    <citation type="submission" date="2014-09" db="EMBL/GenBank/DDBJ databases">
        <authorList>
            <person name="Magalhaes I.L.F."/>
            <person name="Oliveira U."/>
            <person name="Santos F.R."/>
            <person name="Vidigal T.H.D.A."/>
            <person name="Brescovit A.D."/>
            <person name="Santos A.J."/>
        </authorList>
    </citation>
    <scope>NUCLEOTIDE SEQUENCE</scope>
    <source>
        <tissue evidence="1">Shoot tissue taken approximately 20 cm above the soil surface</tissue>
    </source>
</reference>
<reference evidence="1" key="2">
    <citation type="journal article" date="2015" name="Data Brief">
        <title>Shoot transcriptome of the giant reed, Arundo donax.</title>
        <authorList>
            <person name="Barrero R.A."/>
            <person name="Guerrero F.D."/>
            <person name="Moolhuijzen P."/>
            <person name="Goolsby J.A."/>
            <person name="Tidwell J."/>
            <person name="Bellgard S.E."/>
            <person name="Bellgard M.I."/>
        </authorList>
    </citation>
    <scope>NUCLEOTIDE SEQUENCE</scope>
    <source>
        <tissue evidence="1">Shoot tissue taken approximately 20 cm above the soil surface</tissue>
    </source>
</reference>
<sequence length="53" mass="6066">MVICVFLVLRPRLAQLQIQEFLELVISSSRNLWIWSCGQIEGISLSHLALILD</sequence>
<dbReference type="AlphaFoldDB" id="A0A0A9EGX0"/>
<proteinExistence type="predicted"/>
<evidence type="ECO:0000313" key="1">
    <source>
        <dbReference type="EMBL" id="JAD97085.1"/>
    </source>
</evidence>
<accession>A0A0A9EGX0</accession>
<name>A0A0A9EGX0_ARUDO</name>
<protein>
    <submittedName>
        <fullName evidence="1">Uncharacterized protein</fullName>
    </submittedName>
</protein>
<dbReference type="EMBL" id="GBRH01200810">
    <property type="protein sequence ID" value="JAD97085.1"/>
    <property type="molecule type" value="Transcribed_RNA"/>
</dbReference>
<organism evidence="1">
    <name type="scientific">Arundo donax</name>
    <name type="common">Giant reed</name>
    <name type="synonym">Donax arundinaceus</name>
    <dbReference type="NCBI Taxonomy" id="35708"/>
    <lineage>
        <taxon>Eukaryota</taxon>
        <taxon>Viridiplantae</taxon>
        <taxon>Streptophyta</taxon>
        <taxon>Embryophyta</taxon>
        <taxon>Tracheophyta</taxon>
        <taxon>Spermatophyta</taxon>
        <taxon>Magnoliopsida</taxon>
        <taxon>Liliopsida</taxon>
        <taxon>Poales</taxon>
        <taxon>Poaceae</taxon>
        <taxon>PACMAD clade</taxon>
        <taxon>Arundinoideae</taxon>
        <taxon>Arundineae</taxon>
        <taxon>Arundo</taxon>
    </lineage>
</organism>